<dbReference type="PANTHER" id="PTHR22893">
    <property type="entry name" value="NADH OXIDOREDUCTASE-RELATED"/>
    <property type="match status" value="1"/>
</dbReference>
<reference evidence="5 6" key="1">
    <citation type="submission" date="2015-12" db="EMBL/GenBank/DDBJ databases">
        <authorList>
            <person name="Shamseldin A."/>
            <person name="Moawad H."/>
            <person name="Abd El-Rahim W.M."/>
            <person name="Sadowsky M.J."/>
        </authorList>
    </citation>
    <scope>NUCLEOTIDE SEQUENCE [LARGE SCALE GENOMIC DNA]</scope>
    <source>
        <strain evidence="5 6">D7</strain>
    </source>
</reference>
<proteinExistence type="inferred from homology"/>
<evidence type="ECO:0000256" key="2">
    <source>
        <dbReference type="ARBA" id="ARBA00005979"/>
    </source>
</evidence>
<dbReference type="GO" id="GO:0005829">
    <property type="term" value="C:cytosol"/>
    <property type="evidence" value="ECO:0007669"/>
    <property type="project" value="UniProtKB-ARBA"/>
</dbReference>
<dbReference type="RefSeq" id="WP_061094547.1">
    <property type="nucleotide sequence ID" value="NZ_CP014323.1"/>
</dbReference>
<name>A0A126PXP4_ALTMA</name>
<dbReference type="OrthoDB" id="8523426at2"/>
<keyword evidence="3" id="KW-0560">Oxidoreductase</keyword>
<dbReference type="Gene3D" id="3.20.20.70">
    <property type="entry name" value="Aldolase class I"/>
    <property type="match status" value="1"/>
</dbReference>
<accession>A0A126PXP4</accession>
<dbReference type="GO" id="GO:0016628">
    <property type="term" value="F:oxidoreductase activity, acting on the CH-CH group of donors, NAD or NADP as acceptor"/>
    <property type="evidence" value="ECO:0007669"/>
    <property type="project" value="UniProtKB-ARBA"/>
</dbReference>
<dbReference type="InterPro" id="IPR013785">
    <property type="entry name" value="Aldolase_TIM"/>
</dbReference>
<evidence type="ECO:0000259" key="4">
    <source>
        <dbReference type="Pfam" id="PF00724"/>
    </source>
</evidence>
<protein>
    <submittedName>
        <fullName evidence="5">Alkene reductase</fullName>
    </submittedName>
</protein>
<evidence type="ECO:0000313" key="5">
    <source>
        <dbReference type="EMBL" id="AMJ97794.1"/>
    </source>
</evidence>
<dbReference type="InterPro" id="IPR045247">
    <property type="entry name" value="Oye-like"/>
</dbReference>
<feature type="domain" description="NADH:flavin oxidoreductase/NADH oxidase N-terminal" evidence="4">
    <location>
        <begin position="2"/>
        <end position="339"/>
    </location>
</feature>
<dbReference type="Proteomes" id="UP000063991">
    <property type="component" value="Chromosome"/>
</dbReference>
<dbReference type="EMBL" id="CP014323">
    <property type="protein sequence ID" value="AMJ97794.1"/>
    <property type="molecule type" value="Genomic_DNA"/>
</dbReference>
<comment type="similarity">
    <text evidence="2">Belongs to the NADH:flavin oxidoreductase/NADH oxidase family.</text>
</comment>
<dbReference type="Pfam" id="PF00724">
    <property type="entry name" value="Oxidored_FMN"/>
    <property type="match status" value="1"/>
</dbReference>
<dbReference type="CDD" id="cd02933">
    <property type="entry name" value="OYE_like_FMN"/>
    <property type="match status" value="1"/>
</dbReference>
<dbReference type="SUPFAM" id="SSF51395">
    <property type="entry name" value="FMN-linked oxidoreductases"/>
    <property type="match status" value="1"/>
</dbReference>
<dbReference type="GO" id="GO:0010181">
    <property type="term" value="F:FMN binding"/>
    <property type="evidence" value="ECO:0007669"/>
    <property type="project" value="InterPro"/>
</dbReference>
<dbReference type="InterPro" id="IPR001155">
    <property type="entry name" value="OxRdtase_FMN_N"/>
</dbReference>
<dbReference type="NCBIfam" id="NF007899">
    <property type="entry name" value="PRK10605.1"/>
    <property type="match status" value="1"/>
</dbReference>
<evidence type="ECO:0000313" key="6">
    <source>
        <dbReference type="Proteomes" id="UP000063991"/>
    </source>
</evidence>
<organism evidence="5 6">
    <name type="scientific">Alteromonas macleodii</name>
    <name type="common">Pseudoalteromonas macleodii</name>
    <dbReference type="NCBI Taxonomy" id="28108"/>
    <lineage>
        <taxon>Bacteria</taxon>
        <taxon>Pseudomonadati</taxon>
        <taxon>Pseudomonadota</taxon>
        <taxon>Gammaproteobacteria</taxon>
        <taxon>Alteromonadales</taxon>
        <taxon>Alteromonadaceae</taxon>
        <taxon>Alteromonas/Salinimonas group</taxon>
        <taxon>Alteromonas</taxon>
    </lineage>
</organism>
<dbReference type="PANTHER" id="PTHR22893:SF91">
    <property type="entry name" value="NADPH DEHYDROGENASE 2-RELATED"/>
    <property type="match status" value="1"/>
</dbReference>
<gene>
    <name evidence="5" type="ORF">AVL55_06235</name>
</gene>
<comment type="cofactor">
    <cofactor evidence="1">
        <name>FMN</name>
        <dbReference type="ChEBI" id="CHEBI:58210"/>
    </cofactor>
</comment>
<evidence type="ECO:0000256" key="3">
    <source>
        <dbReference type="ARBA" id="ARBA00023002"/>
    </source>
</evidence>
<sequence>MKLFKTLSLAGKTLNNRVVMPPMTRSRSTQPGDVPNNLMAEYYAQRASAGLIVSEGTQISALGKGYAWTPGIYTKAQIDGWKLVTDKVHEAGGVMFAQLWHVGRVSHPSNTEGKQPISASAIQAKGLKVFVDEGGNPGFVESVMPREMSIEDIKAVVEEYRVAAHNAVDAGFDGIELHSANGYLLNQFIDSQSNTRTDEYGGSVQNRIRFLKEVVQAVSEEIGADKVGVRLAPLTTLNGTVDDNPEETYLAIASMLNSFKIGYMHIAEADWDDAPQMPISFKMAIREAYSGLLIYAGKYDTERAEQALTEGWADMIGFGRPFVANPDLPYRLANNVPLNEHNADTLFGGGEKGYTDYSFAK</sequence>
<dbReference type="AlphaFoldDB" id="A0A126PXP4"/>
<evidence type="ECO:0000256" key="1">
    <source>
        <dbReference type="ARBA" id="ARBA00001917"/>
    </source>
</evidence>
<dbReference type="FunFam" id="3.20.20.70:FF:000059">
    <property type="entry name" value="N-ethylmaleimide reductase, FMN-linked"/>
    <property type="match status" value="1"/>
</dbReference>